<dbReference type="Gene3D" id="3.30.420.40">
    <property type="match status" value="2"/>
</dbReference>
<dbReference type="EC" id="2.7.1.170" evidence="1"/>
<protein>
    <recommendedName>
        <fullName evidence="1">Anhydro-N-acetylmuramic acid kinase</fullName>
        <ecNumber evidence="1">2.7.1.170</ecNumber>
    </recommendedName>
    <alternativeName>
        <fullName evidence="1">AnhMurNAc kinase</fullName>
    </alternativeName>
</protein>
<dbReference type="CDD" id="cd24050">
    <property type="entry name" value="ASKHA_NBD_ANMK"/>
    <property type="match status" value="1"/>
</dbReference>
<dbReference type="InterPro" id="IPR005338">
    <property type="entry name" value="Anhydro_N_Ac-Mur_kinase"/>
</dbReference>
<dbReference type="PANTHER" id="PTHR30605:SF0">
    <property type="entry name" value="ANHYDRO-N-ACETYLMURAMIC ACID KINASE"/>
    <property type="match status" value="1"/>
</dbReference>
<reference evidence="2 3" key="1">
    <citation type="submission" date="2024-09" db="EMBL/GenBank/DDBJ databases">
        <authorList>
            <person name="D'Angelo T."/>
        </authorList>
    </citation>
    <scope>NUCLEOTIDE SEQUENCE [LARGE SCALE GENOMIC DNA]</scope>
    <source>
        <strain evidence="2">SAG AM-311-F02</strain>
    </source>
</reference>
<dbReference type="HAMAP" id="MF_01270">
    <property type="entry name" value="AnhMurNAc_kinase"/>
    <property type="match status" value="1"/>
</dbReference>
<comment type="caution">
    <text evidence="2">The sequence shown here is derived from an EMBL/GenBank/DDBJ whole genome shotgun (WGS) entry which is preliminary data.</text>
</comment>
<dbReference type="GO" id="GO:0016301">
    <property type="term" value="F:kinase activity"/>
    <property type="evidence" value="ECO:0007669"/>
    <property type="project" value="UniProtKB-KW"/>
</dbReference>
<keyword evidence="1" id="KW-0547">Nucleotide-binding</keyword>
<evidence type="ECO:0000256" key="1">
    <source>
        <dbReference type="HAMAP-Rule" id="MF_01270"/>
    </source>
</evidence>
<accession>A0ABV6YNF9</accession>
<dbReference type="EMBL" id="JBHPEI010000015">
    <property type="protein sequence ID" value="MFC1799598.1"/>
    <property type="molecule type" value="Genomic_DNA"/>
</dbReference>
<comment type="pathway">
    <text evidence="1">Amino-sugar metabolism; 1,6-anhydro-N-acetylmuramate degradation.</text>
</comment>
<keyword evidence="1" id="KW-0067">ATP-binding</keyword>
<keyword evidence="1 2" id="KW-0808">Transferase</keyword>
<organism evidence="2 3">
    <name type="scientific">Eiseniibacteriota bacterium</name>
    <dbReference type="NCBI Taxonomy" id="2212470"/>
    <lineage>
        <taxon>Bacteria</taxon>
        <taxon>Candidatus Eiseniibacteriota</taxon>
    </lineage>
</organism>
<name>A0ABV6YNF9_UNCEI</name>
<dbReference type="NCBIfam" id="NF007148">
    <property type="entry name" value="PRK09585.3-2"/>
    <property type="match status" value="1"/>
</dbReference>
<dbReference type="SUPFAM" id="SSF53067">
    <property type="entry name" value="Actin-like ATPase domain"/>
    <property type="match status" value="1"/>
</dbReference>
<keyword evidence="3" id="KW-1185">Reference proteome</keyword>
<dbReference type="Pfam" id="PF03702">
    <property type="entry name" value="AnmK"/>
    <property type="match status" value="1"/>
</dbReference>
<comment type="pathway">
    <text evidence="1">Cell wall biogenesis; peptidoglycan recycling.</text>
</comment>
<evidence type="ECO:0000313" key="2">
    <source>
        <dbReference type="EMBL" id="MFC1799598.1"/>
    </source>
</evidence>
<keyword evidence="1 2" id="KW-0418">Kinase</keyword>
<dbReference type="Proteomes" id="UP001594288">
    <property type="component" value="Unassembled WGS sequence"/>
</dbReference>
<comment type="similarity">
    <text evidence="1">Belongs to the anhydro-N-acetylmuramic acid kinase family.</text>
</comment>
<feature type="binding site" evidence="1">
    <location>
        <begin position="13"/>
        <end position="20"/>
    </location>
    <ligand>
        <name>ATP</name>
        <dbReference type="ChEBI" id="CHEBI:30616"/>
    </ligand>
</feature>
<evidence type="ECO:0000313" key="3">
    <source>
        <dbReference type="Proteomes" id="UP001594288"/>
    </source>
</evidence>
<dbReference type="InterPro" id="IPR043129">
    <property type="entry name" value="ATPase_NBD"/>
</dbReference>
<comment type="function">
    <text evidence="1">Catalyzes the specific phosphorylation of 1,6-anhydro-N-acetylmuramic acid (anhMurNAc) with the simultaneous cleavage of the 1,6-anhydro ring, generating MurNAc-6-P. Is required for the utilization of anhMurNAc either imported from the medium or derived from its own cell wall murein, and thus plays a role in cell wall recycling.</text>
</comment>
<gene>
    <name evidence="1" type="primary">anmK</name>
    <name evidence="2" type="ORF">ACFL2Z_01640</name>
</gene>
<dbReference type="PANTHER" id="PTHR30605">
    <property type="entry name" value="ANHYDRO-N-ACETYLMURAMIC ACID KINASE"/>
    <property type="match status" value="1"/>
</dbReference>
<sequence length="393" mass="41800">MAKTYTICGIMSGTSRDGVDIAIVKISGSFPSNKIKTLYAETYPYPPWLKALLLTPLGDLSVEDVSGLDFLLGEFYAEYALRAIQSAGLKPDSVDAIGSHGQTLLHLPKGRALGERTVRSTLQVGSGAVLAQTSAIMTVSDFRSADIAAGGEGAPLVPVYDYALLRSSKKSRLALNIGGIANLTAIPKKARLEDIVAFDTGPGNCMIDTALRLRSGDASAFDRDGALARVGELDGECVEEVLAHPYFARKPPKTTGWEEFGEDYTRRLIEAMAGRGRSTRDMVRTFTEITGATIANAVEDFIRPEMDVDEVIVTGGGSHNSMLMGLLKKRLPEIPVDIGEAHGIDSDAKEACAFAYIAYLRLEGIAANIVSQAAGLQPALLGSISEPAASSRD</sequence>
<proteinExistence type="inferred from homology"/>
<keyword evidence="1" id="KW-0119">Carbohydrate metabolism</keyword>
<comment type="catalytic activity">
    <reaction evidence="1">
        <text>1,6-anhydro-N-acetyl-beta-muramate + ATP + H2O = N-acetyl-D-muramate 6-phosphate + ADP + H(+)</text>
        <dbReference type="Rhea" id="RHEA:24952"/>
        <dbReference type="ChEBI" id="CHEBI:15377"/>
        <dbReference type="ChEBI" id="CHEBI:15378"/>
        <dbReference type="ChEBI" id="CHEBI:30616"/>
        <dbReference type="ChEBI" id="CHEBI:58690"/>
        <dbReference type="ChEBI" id="CHEBI:58722"/>
        <dbReference type="ChEBI" id="CHEBI:456216"/>
        <dbReference type="EC" id="2.7.1.170"/>
    </reaction>
</comment>